<evidence type="ECO:0000313" key="1">
    <source>
        <dbReference type="EMBL" id="KAK8765694.1"/>
    </source>
</evidence>
<dbReference type="Proteomes" id="UP001321473">
    <property type="component" value="Unassembled WGS sequence"/>
</dbReference>
<proteinExistence type="predicted"/>
<comment type="caution">
    <text evidence="1">The sequence shown here is derived from an EMBL/GenBank/DDBJ whole genome shotgun (WGS) entry which is preliminary data.</text>
</comment>
<keyword evidence="2" id="KW-1185">Reference proteome</keyword>
<gene>
    <name evidence="1" type="ORF">V5799_031698</name>
</gene>
<dbReference type="EMBL" id="JARKHS020027099">
    <property type="protein sequence ID" value="KAK8765694.1"/>
    <property type="molecule type" value="Genomic_DNA"/>
</dbReference>
<organism evidence="1 2">
    <name type="scientific">Amblyomma americanum</name>
    <name type="common">Lone star tick</name>
    <dbReference type="NCBI Taxonomy" id="6943"/>
    <lineage>
        <taxon>Eukaryota</taxon>
        <taxon>Metazoa</taxon>
        <taxon>Ecdysozoa</taxon>
        <taxon>Arthropoda</taxon>
        <taxon>Chelicerata</taxon>
        <taxon>Arachnida</taxon>
        <taxon>Acari</taxon>
        <taxon>Parasitiformes</taxon>
        <taxon>Ixodida</taxon>
        <taxon>Ixodoidea</taxon>
        <taxon>Ixodidae</taxon>
        <taxon>Amblyomminae</taxon>
        <taxon>Amblyomma</taxon>
    </lineage>
</organism>
<dbReference type="AlphaFoldDB" id="A0AAQ4DTA4"/>
<protein>
    <submittedName>
        <fullName evidence="1">Uncharacterized protein</fullName>
    </submittedName>
</protein>
<accession>A0AAQ4DTA4</accession>
<evidence type="ECO:0000313" key="2">
    <source>
        <dbReference type="Proteomes" id="UP001321473"/>
    </source>
</evidence>
<sequence>MFQLFFGRHTPSGPAASLYTARTEGRFMGDVVDYLVSTAGSLYLDAAFEYSVSSDTEIVNLICLVSGEPPQLEEMDCIENSSLSEYSCCRLCDAVVRCCYSLGKDQKLQSGHRVRAVAENATQARPTSEGRRAASQLLGILADDAAWRSLATRSDRAKFARAVIRAVQASKFDGVLLLEPWRERSARGFYDFVFCDFVVGLALQGLSELDRFTTQLKKILNARHNVLFYSDFSVCRKTASAVRWPLPQEARGRSSNEATVNETDSKSDSFACYHLAPPAAASLRLGEHCDPLKSQSVALEVVSTFLTANNLCHLWNASWKTSWNKYNTYACNGRQVVFYQSSSQARSFAIHVLAHTPSSTCTGSIS</sequence>
<reference evidence="1 2" key="1">
    <citation type="journal article" date="2023" name="Arcadia Sci">
        <title>De novo assembly of a long-read Amblyomma americanum tick genome.</title>
        <authorList>
            <person name="Chou S."/>
            <person name="Poskanzer K.E."/>
            <person name="Rollins M."/>
            <person name="Thuy-Boun P.S."/>
        </authorList>
    </citation>
    <scope>NUCLEOTIDE SEQUENCE [LARGE SCALE GENOMIC DNA]</scope>
    <source>
        <strain evidence="1">F_SG_1</strain>
        <tissue evidence="1">Salivary glands</tissue>
    </source>
</reference>
<name>A0AAQ4DTA4_AMBAM</name>